<feature type="compositionally biased region" description="Basic and acidic residues" evidence="2">
    <location>
        <begin position="313"/>
        <end position="328"/>
    </location>
</feature>
<dbReference type="RefSeq" id="WP_189106456.1">
    <property type="nucleotide sequence ID" value="NZ_BMMV01000003.1"/>
</dbReference>
<gene>
    <name evidence="3" type="ORF">GCM10011583_11440</name>
</gene>
<evidence type="ECO:0000256" key="2">
    <source>
        <dbReference type="SAM" id="MobiDB-lite"/>
    </source>
</evidence>
<comment type="caution">
    <text evidence="3">The sequence shown here is derived from an EMBL/GenBank/DDBJ whole genome shotgun (WGS) entry which is preliminary data.</text>
</comment>
<protein>
    <submittedName>
        <fullName evidence="3">Uncharacterized protein</fullName>
    </submittedName>
</protein>
<dbReference type="EMBL" id="BMMV01000003">
    <property type="protein sequence ID" value="GGJ81676.1"/>
    <property type="molecule type" value="Genomic_DNA"/>
</dbReference>
<feature type="region of interest" description="Disordered" evidence="2">
    <location>
        <begin position="313"/>
        <end position="336"/>
    </location>
</feature>
<proteinExistence type="predicted"/>
<keyword evidence="1" id="KW-0175">Coiled coil</keyword>
<sequence>MSTAMPPEQDEIRVRISLDHYDLAHPGDRQTQVYVTVPDVVRVSYMLPAHFYETMRDQAWGEVLDQAHGYYTSAVWADTDAASKAKLREWLGVDEHRDQLADAHRQDHIRRDPIARGLQTEVAVLKATVAELEAQRERRRGRLVALQNDATNMRGALSPNGQPRRVPMELGETLTPAVEWLIARVAELETAAGVENDTREGESTPLIVYRAVYEPPGQPIPLGWYTTTEAARAHCETALRFDNPAHVTLDLDWIGDESEPLDPWELVAAVDGSDEQPTGYVVTPIEVASTYDPDADEMTTADLFTGDELREMDQADEARFDAEDDARNAAEAGEDE</sequence>
<organism evidence="3 4">
    <name type="scientific">Streptomyces camponoticapitis</name>
    <dbReference type="NCBI Taxonomy" id="1616125"/>
    <lineage>
        <taxon>Bacteria</taxon>
        <taxon>Bacillati</taxon>
        <taxon>Actinomycetota</taxon>
        <taxon>Actinomycetes</taxon>
        <taxon>Kitasatosporales</taxon>
        <taxon>Streptomycetaceae</taxon>
        <taxon>Streptomyces</taxon>
    </lineage>
</organism>
<keyword evidence="4" id="KW-1185">Reference proteome</keyword>
<dbReference type="Proteomes" id="UP000660265">
    <property type="component" value="Unassembled WGS sequence"/>
</dbReference>
<evidence type="ECO:0000313" key="3">
    <source>
        <dbReference type="EMBL" id="GGJ81676.1"/>
    </source>
</evidence>
<feature type="coiled-coil region" evidence="1">
    <location>
        <begin position="115"/>
        <end position="149"/>
    </location>
</feature>
<reference evidence="4" key="1">
    <citation type="journal article" date="2019" name="Int. J. Syst. Evol. Microbiol.">
        <title>The Global Catalogue of Microorganisms (GCM) 10K type strain sequencing project: providing services to taxonomists for standard genome sequencing and annotation.</title>
        <authorList>
            <consortium name="The Broad Institute Genomics Platform"/>
            <consortium name="The Broad Institute Genome Sequencing Center for Infectious Disease"/>
            <person name="Wu L."/>
            <person name="Ma J."/>
        </authorList>
    </citation>
    <scope>NUCLEOTIDE SEQUENCE [LARGE SCALE GENOMIC DNA]</scope>
    <source>
        <strain evidence="4">CGMCC 4.7275</strain>
    </source>
</reference>
<evidence type="ECO:0000313" key="4">
    <source>
        <dbReference type="Proteomes" id="UP000660265"/>
    </source>
</evidence>
<name>A0ABQ2E365_9ACTN</name>
<accession>A0ABQ2E365</accession>
<evidence type="ECO:0000256" key="1">
    <source>
        <dbReference type="SAM" id="Coils"/>
    </source>
</evidence>